<keyword evidence="10" id="KW-1185">Reference proteome</keyword>
<dbReference type="InterPro" id="IPR020846">
    <property type="entry name" value="MFS_dom"/>
</dbReference>
<evidence type="ECO:0000256" key="6">
    <source>
        <dbReference type="SAM" id="MobiDB-lite"/>
    </source>
</evidence>
<gene>
    <name evidence="9" type="ORF">Z520_01981</name>
</gene>
<evidence type="ECO:0000256" key="2">
    <source>
        <dbReference type="ARBA" id="ARBA00022448"/>
    </source>
</evidence>
<keyword evidence="2" id="KW-0813">Transport</keyword>
<dbReference type="Gene3D" id="1.20.1250.20">
    <property type="entry name" value="MFS general substrate transporter like domains"/>
    <property type="match status" value="2"/>
</dbReference>
<accession>A0A0D2K7B5</accession>
<keyword evidence="4 7" id="KW-1133">Transmembrane helix</keyword>
<protein>
    <recommendedName>
        <fullName evidence="8">Major facilitator superfamily (MFS) profile domain-containing protein</fullName>
    </recommendedName>
</protein>
<feature type="transmembrane region" description="Helical" evidence="7">
    <location>
        <begin position="216"/>
        <end position="234"/>
    </location>
</feature>
<evidence type="ECO:0000256" key="3">
    <source>
        <dbReference type="ARBA" id="ARBA00022692"/>
    </source>
</evidence>
<keyword evidence="5 7" id="KW-0472">Membrane</keyword>
<name>A0A0D2K7B5_9EURO</name>
<organism evidence="9 10">
    <name type="scientific">Fonsecaea multimorphosa CBS 102226</name>
    <dbReference type="NCBI Taxonomy" id="1442371"/>
    <lineage>
        <taxon>Eukaryota</taxon>
        <taxon>Fungi</taxon>
        <taxon>Dikarya</taxon>
        <taxon>Ascomycota</taxon>
        <taxon>Pezizomycotina</taxon>
        <taxon>Eurotiomycetes</taxon>
        <taxon>Chaetothyriomycetidae</taxon>
        <taxon>Chaetothyriales</taxon>
        <taxon>Herpotrichiellaceae</taxon>
        <taxon>Fonsecaea</taxon>
    </lineage>
</organism>
<evidence type="ECO:0000256" key="7">
    <source>
        <dbReference type="SAM" id="Phobius"/>
    </source>
</evidence>
<evidence type="ECO:0000256" key="4">
    <source>
        <dbReference type="ARBA" id="ARBA00022989"/>
    </source>
</evidence>
<feature type="transmembrane region" description="Helical" evidence="7">
    <location>
        <begin position="371"/>
        <end position="387"/>
    </location>
</feature>
<dbReference type="RefSeq" id="XP_016635965.1">
    <property type="nucleotide sequence ID" value="XM_016772495.1"/>
</dbReference>
<dbReference type="VEuPathDB" id="FungiDB:Z520_01981"/>
<feature type="region of interest" description="Disordered" evidence="6">
    <location>
        <begin position="1"/>
        <end position="21"/>
    </location>
</feature>
<dbReference type="AlphaFoldDB" id="A0A0D2K7B5"/>
<dbReference type="PANTHER" id="PTHR23501:SF195">
    <property type="entry name" value="PEP5"/>
    <property type="match status" value="1"/>
</dbReference>
<feature type="transmembrane region" description="Helical" evidence="7">
    <location>
        <begin position="423"/>
        <end position="447"/>
    </location>
</feature>
<feature type="transmembrane region" description="Helical" evidence="7">
    <location>
        <begin position="289"/>
        <end position="308"/>
    </location>
</feature>
<feature type="transmembrane region" description="Helical" evidence="7">
    <location>
        <begin position="329"/>
        <end position="351"/>
    </location>
</feature>
<dbReference type="SUPFAM" id="SSF103473">
    <property type="entry name" value="MFS general substrate transporter"/>
    <property type="match status" value="1"/>
</dbReference>
<dbReference type="OrthoDB" id="2587356at2759"/>
<feature type="domain" description="Major facilitator superfamily (MFS) profile" evidence="8">
    <location>
        <begin position="55"/>
        <end position="573"/>
    </location>
</feature>
<dbReference type="Proteomes" id="UP000053411">
    <property type="component" value="Unassembled WGS sequence"/>
</dbReference>
<keyword evidence="3 7" id="KW-0812">Transmembrane</keyword>
<dbReference type="EMBL" id="KN848064">
    <property type="protein sequence ID" value="KIY01843.1"/>
    <property type="molecule type" value="Genomic_DNA"/>
</dbReference>
<feature type="transmembrane region" description="Helical" evidence="7">
    <location>
        <begin position="549"/>
        <end position="569"/>
    </location>
</feature>
<evidence type="ECO:0000313" key="9">
    <source>
        <dbReference type="EMBL" id="KIY01843.1"/>
    </source>
</evidence>
<dbReference type="PANTHER" id="PTHR23501">
    <property type="entry name" value="MAJOR FACILITATOR SUPERFAMILY"/>
    <property type="match status" value="1"/>
</dbReference>
<feature type="transmembrane region" description="Helical" evidence="7">
    <location>
        <begin position="459"/>
        <end position="479"/>
    </location>
</feature>
<feature type="transmembrane region" description="Helical" evidence="7">
    <location>
        <begin position="399"/>
        <end position="417"/>
    </location>
</feature>
<feature type="transmembrane region" description="Helical" evidence="7">
    <location>
        <begin position="261"/>
        <end position="283"/>
    </location>
</feature>
<dbReference type="GO" id="GO:0005886">
    <property type="term" value="C:plasma membrane"/>
    <property type="evidence" value="ECO:0007669"/>
    <property type="project" value="TreeGrafter"/>
</dbReference>
<dbReference type="GeneID" id="27707727"/>
<dbReference type="Pfam" id="PF06609">
    <property type="entry name" value="TRI12"/>
    <property type="match status" value="1"/>
</dbReference>
<dbReference type="GO" id="GO:0022857">
    <property type="term" value="F:transmembrane transporter activity"/>
    <property type="evidence" value="ECO:0007669"/>
    <property type="project" value="InterPro"/>
</dbReference>
<evidence type="ECO:0000259" key="8">
    <source>
        <dbReference type="PROSITE" id="PS50850"/>
    </source>
</evidence>
<evidence type="ECO:0000256" key="5">
    <source>
        <dbReference type="ARBA" id="ARBA00023136"/>
    </source>
</evidence>
<dbReference type="InterPro" id="IPR010573">
    <property type="entry name" value="MFS_Str1/Tri12-like"/>
</dbReference>
<sequence>MALGFTQHEAPARVASDDADEKSCPVAQQVEILHSPETNLNYDEADQEPVLHARTWIALAAMVMLNMVQLIALNGPPVFLGTIAGEFGQQDLQSWVPNALSLVQAVLGPVISSGSDLFQARKTLLVGSSLISVVGAAIVPRSRSLYQVIAGQSLIGVGFASVPLAYCVPSEIVPRKWRPMVQACMQIGGFVGAMIAPVILGAFLQTDSVGGWRNFYWVQMSLWGLTTIGIFVGYRPPKRHTRLDHLSAWQKLGRMDWPGSFLVTVGLTLFLTGLSLGGGLYAWTNARVLSTLIIGGVFLVAFGLYEWLGTKTGIFTHELFTGPKGAGRTAWISALLILIEGFVGASFVIFYPVMSESLFTTNPMKVVARQEGFYVGCFLGSALFGYLSTKLRSVREGIAAGYLLLTGGLVGFATIQPGESVSAIALAVLTGLGFGVILALVVTAIQLCTPHHLIATSTAVLTTTRAFALTVGVSVYTAVFTDSISKKSPAMVASAAAKNGVPASSVPEFVQAFLLNDGDALGKIAGVTPSVLAACAAAVKQASADSLRLVFIIAAPVSAVAVFLCYFLADLRTLMDYRVDAPVEELHAKQHHGEDDGQKTA</sequence>
<evidence type="ECO:0000313" key="10">
    <source>
        <dbReference type="Proteomes" id="UP000053411"/>
    </source>
</evidence>
<proteinExistence type="predicted"/>
<reference evidence="9 10" key="1">
    <citation type="submission" date="2015-01" db="EMBL/GenBank/DDBJ databases">
        <title>The Genome Sequence of Fonsecaea multimorphosa CBS 102226.</title>
        <authorList>
            <consortium name="The Broad Institute Genomics Platform"/>
            <person name="Cuomo C."/>
            <person name="de Hoog S."/>
            <person name="Gorbushina A."/>
            <person name="Stielow B."/>
            <person name="Teixiera M."/>
            <person name="Abouelleil A."/>
            <person name="Chapman S.B."/>
            <person name="Priest M."/>
            <person name="Young S.K."/>
            <person name="Wortman J."/>
            <person name="Nusbaum C."/>
            <person name="Birren B."/>
        </authorList>
    </citation>
    <scope>NUCLEOTIDE SEQUENCE [LARGE SCALE GENOMIC DNA]</scope>
    <source>
        <strain evidence="9 10">CBS 102226</strain>
    </source>
</reference>
<comment type="subcellular location">
    <subcellularLocation>
        <location evidence="1">Membrane</location>
        <topology evidence="1">Multi-pass membrane protein</topology>
    </subcellularLocation>
</comment>
<evidence type="ECO:0000256" key="1">
    <source>
        <dbReference type="ARBA" id="ARBA00004141"/>
    </source>
</evidence>
<feature type="transmembrane region" description="Helical" evidence="7">
    <location>
        <begin position="145"/>
        <end position="168"/>
    </location>
</feature>
<dbReference type="InterPro" id="IPR036259">
    <property type="entry name" value="MFS_trans_sf"/>
</dbReference>
<feature type="transmembrane region" description="Helical" evidence="7">
    <location>
        <begin position="180"/>
        <end position="204"/>
    </location>
</feature>
<dbReference type="PROSITE" id="PS50850">
    <property type="entry name" value="MFS"/>
    <property type="match status" value="1"/>
</dbReference>